<dbReference type="InterPro" id="IPR036847">
    <property type="entry name" value="RimP_C_sf"/>
</dbReference>
<dbReference type="GO" id="GO:0005829">
    <property type="term" value="C:cytosol"/>
    <property type="evidence" value="ECO:0007669"/>
    <property type="project" value="TreeGrafter"/>
</dbReference>
<dbReference type="GO" id="GO:0006412">
    <property type="term" value="P:translation"/>
    <property type="evidence" value="ECO:0007669"/>
    <property type="project" value="TreeGrafter"/>
</dbReference>
<dbReference type="Pfam" id="PF02576">
    <property type="entry name" value="RimP_N"/>
    <property type="match status" value="1"/>
</dbReference>
<dbReference type="RefSeq" id="WP_012861767.1">
    <property type="nucleotide sequence ID" value="NC_013517.1"/>
</dbReference>
<dbReference type="HOGENOM" id="CLU_070525_2_2_0"/>
<dbReference type="SUPFAM" id="SSF74942">
    <property type="entry name" value="YhbC-like, C-terminal domain"/>
    <property type="match status" value="1"/>
</dbReference>
<dbReference type="HAMAP" id="MF_01077">
    <property type="entry name" value="RimP"/>
    <property type="match status" value="1"/>
</dbReference>
<feature type="domain" description="Ribosome maturation factor RimP C-terminal" evidence="5">
    <location>
        <begin position="85"/>
        <end position="149"/>
    </location>
</feature>
<dbReference type="KEGG" id="str:Sterm_2319"/>
<name>D1AL30_SEBTE</name>
<dbReference type="CDD" id="cd01734">
    <property type="entry name" value="YlxS_C"/>
    <property type="match status" value="1"/>
</dbReference>
<dbReference type="InterPro" id="IPR028998">
    <property type="entry name" value="RimP_C"/>
</dbReference>
<organism evidence="6 7">
    <name type="scientific">Sebaldella termitidis (strain ATCC 33386 / NCTC 11300)</name>
    <dbReference type="NCBI Taxonomy" id="526218"/>
    <lineage>
        <taxon>Bacteria</taxon>
        <taxon>Fusobacteriati</taxon>
        <taxon>Fusobacteriota</taxon>
        <taxon>Fusobacteriia</taxon>
        <taxon>Fusobacteriales</taxon>
        <taxon>Leptotrichiaceae</taxon>
        <taxon>Sebaldella</taxon>
    </lineage>
</organism>
<comment type="function">
    <text evidence="3">Required for maturation of 30S ribosomal subunits.</text>
</comment>
<sequence>MEQILLEIEKTIASYLDEMNLELADLEYVPEGGYNYLRIYIERVDGVTSIEDCVSFSEKIDPLIEDFIKDKFFLEVSTPGIERRLRKEKDFLRFKGKKIRLALKSKVNDKKVLTGDLVDFISNEVVVDVEGTLINIPLEKVKKANLIYEMPDFKEEV</sequence>
<dbReference type="Gene3D" id="3.30.300.70">
    <property type="entry name" value="RimP-like superfamily, N-terminal"/>
    <property type="match status" value="1"/>
</dbReference>
<reference evidence="6 7" key="2">
    <citation type="journal article" date="2010" name="Stand. Genomic Sci.">
        <title>Complete genome sequence of Sebaldella termitidis type strain (NCTC 11300).</title>
        <authorList>
            <person name="Harmon-Smith M."/>
            <person name="Celia L."/>
            <person name="Chertkov O."/>
            <person name="Lapidus A."/>
            <person name="Copeland A."/>
            <person name="Glavina Del Rio T."/>
            <person name="Nolan M."/>
            <person name="Lucas S."/>
            <person name="Tice H."/>
            <person name="Cheng J.F."/>
            <person name="Han C."/>
            <person name="Detter J.C."/>
            <person name="Bruce D."/>
            <person name="Goodwin L."/>
            <person name="Pitluck S."/>
            <person name="Pati A."/>
            <person name="Liolios K."/>
            <person name="Ivanova N."/>
            <person name="Mavromatis K."/>
            <person name="Mikhailova N."/>
            <person name="Chen A."/>
            <person name="Palaniappan K."/>
            <person name="Land M."/>
            <person name="Hauser L."/>
            <person name="Chang Y.J."/>
            <person name="Jeffries C.D."/>
            <person name="Brettin T."/>
            <person name="Goker M."/>
            <person name="Beck B."/>
            <person name="Bristow J."/>
            <person name="Eisen J.A."/>
            <person name="Markowitz V."/>
            <person name="Hugenholtz P."/>
            <person name="Kyrpides N.C."/>
            <person name="Klenk H.P."/>
            <person name="Chen F."/>
        </authorList>
    </citation>
    <scope>NUCLEOTIDE SEQUENCE [LARGE SCALE GENOMIC DNA]</scope>
    <source>
        <strain evidence="7">ATCC 33386 / NCTC 11300</strain>
    </source>
</reference>
<protein>
    <recommendedName>
        <fullName evidence="3">Ribosome maturation factor RimP</fullName>
    </recommendedName>
</protein>
<dbReference type="Gene3D" id="2.30.30.180">
    <property type="entry name" value="Ribosome maturation factor RimP, C-terminal domain"/>
    <property type="match status" value="1"/>
</dbReference>
<proteinExistence type="inferred from homology"/>
<evidence type="ECO:0000256" key="2">
    <source>
        <dbReference type="ARBA" id="ARBA00022517"/>
    </source>
</evidence>
<dbReference type="InterPro" id="IPR003728">
    <property type="entry name" value="Ribosome_maturation_RimP"/>
</dbReference>
<dbReference type="AlphaFoldDB" id="D1AL30"/>
<dbReference type="InterPro" id="IPR028989">
    <property type="entry name" value="RimP_N"/>
</dbReference>
<evidence type="ECO:0000259" key="4">
    <source>
        <dbReference type="Pfam" id="PF02576"/>
    </source>
</evidence>
<dbReference type="EMBL" id="CP001739">
    <property type="protein sequence ID" value="ACZ09173.1"/>
    <property type="molecule type" value="Genomic_DNA"/>
</dbReference>
<dbReference type="STRING" id="526218.Sterm_2319"/>
<dbReference type="Proteomes" id="UP000000845">
    <property type="component" value="Chromosome"/>
</dbReference>
<dbReference type="SUPFAM" id="SSF75420">
    <property type="entry name" value="YhbC-like, N-terminal domain"/>
    <property type="match status" value="1"/>
</dbReference>
<dbReference type="eggNOG" id="COG0779">
    <property type="taxonomic scope" value="Bacteria"/>
</dbReference>
<feature type="domain" description="Ribosome maturation factor RimP N-terminal" evidence="4">
    <location>
        <begin position="12"/>
        <end position="82"/>
    </location>
</feature>
<keyword evidence="1 3" id="KW-0963">Cytoplasm</keyword>
<evidence type="ECO:0000256" key="1">
    <source>
        <dbReference type="ARBA" id="ARBA00022490"/>
    </source>
</evidence>
<keyword evidence="7" id="KW-1185">Reference proteome</keyword>
<dbReference type="PANTHER" id="PTHR33867">
    <property type="entry name" value="RIBOSOME MATURATION FACTOR RIMP"/>
    <property type="match status" value="1"/>
</dbReference>
<dbReference type="GO" id="GO:0000028">
    <property type="term" value="P:ribosomal small subunit assembly"/>
    <property type="evidence" value="ECO:0007669"/>
    <property type="project" value="TreeGrafter"/>
</dbReference>
<accession>D1AL30</accession>
<gene>
    <name evidence="3" type="primary">rimP</name>
    <name evidence="6" type="ordered locus">Sterm_2319</name>
</gene>
<evidence type="ECO:0000313" key="6">
    <source>
        <dbReference type="EMBL" id="ACZ09173.1"/>
    </source>
</evidence>
<dbReference type="Pfam" id="PF17384">
    <property type="entry name" value="DUF150_C"/>
    <property type="match status" value="1"/>
</dbReference>
<comment type="similarity">
    <text evidence="3">Belongs to the RimP family.</text>
</comment>
<evidence type="ECO:0000256" key="3">
    <source>
        <dbReference type="HAMAP-Rule" id="MF_01077"/>
    </source>
</evidence>
<evidence type="ECO:0000313" key="7">
    <source>
        <dbReference type="Proteomes" id="UP000000845"/>
    </source>
</evidence>
<keyword evidence="2 3" id="KW-0690">Ribosome biogenesis</keyword>
<comment type="subcellular location">
    <subcellularLocation>
        <location evidence="3">Cytoplasm</location>
    </subcellularLocation>
</comment>
<dbReference type="InterPro" id="IPR035956">
    <property type="entry name" value="RimP_N_sf"/>
</dbReference>
<evidence type="ECO:0000259" key="5">
    <source>
        <dbReference type="Pfam" id="PF17384"/>
    </source>
</evidence>
<reference evidence="7" key="1">
    <citation type="submission" date="2009-09" db="EMBL/GenBank/DDBJ databases">
        <title>The complete chromosome of Sebaldella termitidis ATCC 33386.</title>
        <authorList>
            <consortium name="US DOE Joint Genome Institute (JGI-PGF)"/>
            <person name="Lucas S."/>
            <person name="Copeland A."/>
            <person name="Lapidus A."/>
            <person name="Glavina del Rio T."/>
            <person name="Dalin E."/>
            <person name="Tice H."/>
            <person name="Bruce D."/>
            <person name="Goodwin L."/>
            <person name="Pitluck S."/>
            <person name="Kyrpides N."/>
            <person name="Mavromatis K."/>
            <person name="Ivanova N."/>
            <person name="Mikhailova N."/>
            <person name="Sims D."/>
            <person name="Meincke L."/>
            <person name="Brettin T."/>
            <person name="Detter J.C."/>
            <person name="Han C."/>
            <person name="Larimer F."/>
            <person name="Land M."/>
            <person name="Hauser L."/>
            <person name="Markowitz V."/>
            <person name="Cheng J.F."/>
            <person name="Hugenholtz P."/>
            <person name="Woyke T."/>
            <person name="Wu D."/>
            <person name="Eisen J.A."/>
        </authorList>
    </citation>
    <scope>NUCLEOTIDE SEQUENCE [LARGE SCALE GENOMIC DNA]</scope>
    <source>
        <strain evidence="7">ATCC 33386 / NCTC 11300</strain>
    </source>
</reference>
<dbReference type="PANTHER" id="PTHR33867:SF1">
    <property type="entry name" value="RIBOSOME MATURATION FACTOR RIMP"/>
    <property type="match status" value="1"/>
</dbReference>